<accession>A0A317XLX6</accession>
<sequence length="333" mass="35714">MSRFASSRSTRSSTKAAGSRDPVVASDTVASNVSPSLSDLEEWSLESLQKEVTKYGFKTSRRKATLIEQLRAVYSALAEQGIPFDAAPELNDEAQQKAQNASASGSNTDKGKARLVIPTSLATAEKSKISGACLKSASAKGKGRQSDPFVLSSSQSSSDSTASAVGWNARDAQPAESNVLGLDSIRQDEAEDMEREPGDLTLQLEAEAGSSTSGRSGLSSADSLHSDGSDSDVPLATLGAISSVDAPSESMWLSEASFEQLSEAMTRAIKQDQSLWLRILRYEPISFDELVSLATQIGLSMDTARRKDLLRLWLDRQCICFYTAELTGTRSRH</sequence>
<dbReference type="OrthoDB" id="5576441at2759"/>
<feature type="compositionally biased region" description="Low complexity" evidence="8">
    <location>
        <begin position="1"/>
        <end position="20"/>
    </location>
</feature>
<dbReference type="AlphaFoldDB" id="A0A317XLX6"/>
<feature type="region of interest" description="Disordered" evidence="8">
    <location>
        <begin position="136"/>
        <end position="172"/>
    </location>
</feature>
<evidence type="ECO:0000313" key="10">
    <source>
        <dbReference type="Proteomes" id="UP000246740"/>
    </source>
</evidence>
<evidence type="ECO:0000256" key="3">
    <source>
        <dbReference type="ARBA" id="ARBA00022763"/>
    </source>
</evidence>
<keyword evidence="10" id="KW-1185">Reference proteome</keyword>
<evidence type="ECO:0000256" key="6">
    <source>
        <dbReference type="ARBA" id="ARBA00023242"/>
    </source>
</evidence>
<evidence type="ECO:0000256" key="1">
    <source>
        <dbReference type="ARBA" id="ARBA00004123"/>
    </source>
</evidence>
<proteinExistence type="inferred from homology"/>
<feature type="compositionally biased region" description="Low complexity" evidence="8">
    <location>
        <begin position="209"/>
        <end position="223"/>
    </location>
</feature>
<keyword evidence="6" id="KW-0539">Nucleus</keyword>
<evidence type="ECO:0000256" key="5">
    <source>
        <dbReference type="ARBA" id="ARBA00023204"/>
    </source>
</evidence>
<evidence type="ECO:0000256" key="4">
    <source>
        <dbReference type="ARBA" id="ARBA00023172"/>
    </source>
</evidence>
<evidence type="ECO:0000256" key="2">
    <source>
        <dbReference type="ARBA" id="ARBA00006661"/>
    </source>
</evidence>
<dbReference type="GO" id="GO:0006281">
    <property type="term" value="P:DNA repair"/>
    <property type="evidence" value="ECO:0007669"/>
    <property type="project" value="UniProtKB-KW"/>
</dbReference>
<gene>
    <name evidence="9" type="ORF">BCV70DRAFT_217704</name>
</gene>
<comment type="similarity">
    <text evidence="2">Belongs to the SLX4 family.</text>
</comment>
<evidence type="ECO:0000313" key="9">
    <source>
        <dbReference type="EMBL" id="PWY99333.1"/>
    </source>
</evidence>
<dbReference type="GO" id="GO:0033557">
    <property type="term" value="C:Slx1-Slx4 complex"/>
    <property type="evidence" value="ECO:0007669"/>
    <property type="project" value="InterPro"/>
</dbReference>
<evidence type="ECO:0000256" key="8">
    <source>
        <dbReference type="SAM" id="MobiDB-lite"/>
    </source>
</evidence>
<protein>
    <recommendedName>
        <fullName evidence="7">Structure-specific endonuclease subunit SLX4</fullName>
    </recommendedName>
</protein>
<dbReference type="Pfam" id="PF09494">
    <property type="entry name" value="Slx4"/>
    <property type="match status" value="1"/>
</dbReference>
<dbReference type="GO" id="GO:0006260">
    <property type="term" value="P:DNA replication"/>
    <property type="evidence" value="ECO:0007669"/>
    <property type="project" value="InterPro"/>
</dbReference>
<name>A0A317XLX6_9BASI</name>
<keyword evidence="3" id="KW-0227">DNA damage</keyword>
<evidence type="ECO:0000256" key="7">
    <source>
        <dbReference type="ARBA" id="ARBA00029496"/>
    </source>
</evidence>
<feature type="region of interest" description="Disordered" evidence="8">
    <location>
        <begin position="206"/>
        <end position="229"/>
    </location>
</feature>
<dbReference type="GO" id="GO:0006310">
    <property type="term" value="P:DNA recombination"/>
    <property type="evidence" value="ECO:0007669"/>
    <property type="project" value="UniProtKB-KW"/>
</dbReference>
<keyword evidence="4" id="KW-0233">DNA recombination</keyword>
<feature type="compositionally biased region" description="Low complexity" evidence="8">
    <location>
        <begin position="152"/>
        <end position="163"/>
    </location>
</feature>
<organism evidence="9 10">
    <name type="scientific">Testicularia cyperi</name>
    <dbReference type="NCBI Taxonomy" id="1882483"/>
    <lineage>
        <taxon>Eukaryota</taxon>
        <taxon>Fungi</taxon>
        <taxon>Dikarya</taxon>
        <taxon>Basidiomycota</taxon>
        <taxon>Ustilaginomycotina</taxon>
        <taxon>Ustilaginomycetes</taxon>
        <taxon>Ustilaginales</taxon>
        <taxon>Anthracoideaceae</taxon>
        <taxon>Testicularia</taxon>
    </lineage>
</organism>
<dbReference type="Proteomes" id="UP000246740">
    <property type="component" value="Unassembled WGS sequence"/>
</dbReference>
<comment type="subcellular location">
    <subcellularLocation>
        <location evidence="1">Nucleus</location>
    </subcellularLocation>
</comment>
<dbReference type="InterPro" id="IPR018574">
    <property type="entry name" value="Structure-sp_endonuc_su_Slx4"/>
</dbReference>
<keyword evidence="5" id="KW-0234">DNA repair</keyword>
<dbReference type="InParanoid" id="A0A317XLX6"/>
<dbReference type="STRING" id="1882483.A0A317XLX6"/>
<reference evidence="9 10" key="1">
    <citation type="journal article" date="2018" name="Mol. Biol. Evol.">
        <title>Broad Genomic Sampling Reveals a Smut Pathogenic Ancestry of the Fungal Clade Ustilaginomycotina.</title>
        <authorList>
            <person name="Kijpornyongpan T."/>
            <person name="Mondo S.J."/>
            <person name="Barry K."/>
            <person name="Sandor L."/>
            <person name="Lee J."/>
            <person name="Lipzen A."/>
            <person name="Pangilinan J."/>
            <person name="LaButti K."/>
            <person name="Hainaut M."/>
            <person name="Henrissat B."/>
            <person name="Grigoriev I.V."/>
            <person name="Spatafora J.W."/>
            <person name="Aime M.C."/>
        </authorList>
    </citation>
    <scope>NUCLEOTIDE SEQUENCE [LARGE SCALE GENOMIC DNA]</scope>
    <source>
        <strain evidence="9 10">MCA 3645</strain>
    </source>
</reference>
<dbReference type="EMBL" id="KZ819195">
    <property type="protein sequence ID" value="PWY99333.1"/>
    <property type="molecule type" value="Genomic_DNA"/>
</dbReference>
<feature type="region of interest" description="Disordered" evidence="8">
    <location>
        <begin position="1"/>
        <end position="38"/>
    </location>
</feature>